<dbReference type="GO" id="GO:0016491">
    <property type="term" value="F:oxidoreductase activity"/>
    <property type="evidence" value="ECO:0007669"/>
    <property type="project" value="UniProtKB-KW"/>
</dbReference>
<evidence type="ECO:0000313" key="4">
    <source>
        <dbReference type="Proteomes" id="UP001595748"/>
    </source>
</evidence>
<dbReference type="InterPro" id="IPR006076">
    <property type="entry name" value="FAD-dep_OxRdtase"/>
</dbReference>
<keyword evidence="4" id="KW-1185">Reference proteome</keyword>
<organism evidence="3 4">
    <name type="scientific">Deinococcus antarcticus</name>
    <dbReference type="NCBI Taxonomy" id="1298767"/>
    <lineage>
        <taxon>Bacteria</taxon>
        <taxon>Thermotogati</taxon>
        <taxon>Deinococcota</taxon>
        <taxon>Deinococci</taxon>
        <taxon>Deinococcales</taxon>
        <taxon>Deinococcaceae</taxon>
        <taxon>Deinococcus</taxon>
    </lineage>
</organism>
<evidence type="ECO:0000259" key="2">
    <source>
        <dbReference type="Pfam" id="PF01266"/>
    </source>
</evidence>
<dbReference type="PANTHER" id="PTHR13847:SF289">
    <property type="entry name" value="GLYCINE OXIDASE"/>
    <property type="match status" value="1"/>
</dbReference>
<evidence type="ECO:0000313" key="3">
    <source>
        <dbReference type="EMBL" id="MFC3859666.1"/>
    </source>
</evidence>
<protein>
    <submittedName>
        <fullName evidence="3">NAD(P)/FAD-dependent oxidoreductase</fullName>
        <ecNumber evidence="3">1.-.-.-</ecNumber>
    </submittedName>
</protein>
<proteinExistence type="predicted"/>
<gene>
    <name evidence="3" type="ORF">ACFOPQ_02670</name>
</gene>
<dbReference type="PANTHER" id="PTHR13847">
    <property type="entry name" value="SARCOSINE DEHYDROGENASE-RELATED"/>
    <property type="match status" value="1"/>
</dbReference>
<dbReference type="InterPro" id="IPR036188">
    <property type="entry name" value="FAD/NAD-bd_sf"/>
</dbReference>
<feature type="domain" description="FAD dependent oxidoreductase" evidence="2">
    <location>
        <begin position="7"/>
        <end position="318"/>
    </location>
</feature>
<sequence>MLSGKSAVVIGAGIAGASVAYFLSRAGFSVTVVDAGVHAASHVPSALINPVRGQSGQVDARAIEGMHFTWNLIRELTTQGHDLPHGQNGVLRPMPDDRTRAKFERNLPADLKTEWLSSAATPEPLAPGWAHILRLPEAGWVDGKALCQALLKASGAEVIQGKAGKWDATNVHLTAHRAPLPAHHIIFCGGSVGGTWAGEAATHRMGSMLLLDRAPTRQPLSFGAYVSPDARGGVLGGTFETPSPVWEEPCLPLASLEWLLGKGEALTDLQGVSVTGVWTGSRLSGLKAGRQTDGTWRLSGLSSKGFLLGPLLASQLARQISE</sequence>
<dbReference type="RefSeq" id="WP_380075828.1">
    <property type="nucleotide sequence ID" value="NZ_JBHRZF010000025.1"/>
</dbReference>
<dbReference type="Gene3D" id="3.50.50.60">
    <property type="entry name" value="FAD/NAD(P)-binding domain"/>
    <property type="match status" value="1"/>
</dbReference>
<dbReference type="Proteomes" id="UP001595748">
    <property type="component" value="Unassembled WGS sequence"/>
</dbReference>
<comment type="caution">
    <text evidence="3">The sequence shown here is derived from an EMBL/GenBank/DDBJ whole genome shotgun (WGS) entry which is preliminary data.</text>
</comment>
<name>A0ABV8A365_9DEIO</name>
<evidence type="ECO:0000256" key="1">
    <source>
        <dbReference type="ARBA" id="ARBA00023002"/>
    </source>
</evidence>
<dbReference type="SUPFAM" id="SSF51971">
    <property type="entry name" value="Nucleotide-binding domain"/>
    <property type="match status" value="1"/>
</dbReference>
<dbReference type="EMBL" id="JBHRZF010000025">
    <property type="protein sequence ID" value="MFC3859666.1"/>
    <property type="molecule type" value="Genomic_DNA"/>
</dbReference>
<dbReference type="Pfam" id="PF01266">
    <property type="entry name" value="DAO"/>
    <property type="match status" value="1"/>
</dbReference>
<reference evidence="4" key="1">
    <citation type="journal article" date="2019" name="Int. J. Syst. Evol. Microbiol.">
        <title>The Global Catalogue of Microorganisms (GCM) 10K type strain sequencing project: providing services to taxonomists for standard genome sequencing and annotation.</title>
        <authorList>
            <consortium name="The Broad Institute Genomics Platform"/>
            <consortium name="The Broad Institute Genome Sequencing Center for Infectious Disease"/>
            <person name="Wu L."/>
            <person name="Ma J."/>
        </authorList>
    </citation>
    <scope>NUCLEOTIDE SEQUENCE [LARGE SCALE GENOMIC DNA]</scope>
    <source>
        <strain evidence="4">CCTCC AB 2013263</strain>
    </source>
</reference>
<dbReference type="Gene3D" id="3.30.9.10">
    <property type="entry name" value="D-Amino Acid Oxidase, subunit A, domain 2"/>
    <property type="match status" value="1"/>
</dbReference>
<keyword evidence="1 3" id="KW-0560">Oxidoreductase</keyword>
<dbReference type="EC" id="1.-.-.-" evidence="3"/>
<accession>A0ABV8A365</accession>